<comment type="caution">
    <text evidence="3">The sequence shown here is derived from an EMBL/GenBank/DDBJ whole genome shotgun (WGS) entry which is preliminary data.</text>
</comment>
<feature type="chain" id="PRO_5007158198" evidence="2">
    <location>
        <begin position="30"/>
        <end position="374"/>
    </location>
</feature>
<organism evidence="3 4">
    <name type="scientific">Burkholderia singularis</name>
    <dbReference type="NCBI Taxonomy" id="1503053"/>
    <lineage>
        <taxon>Bacteria</taxon>
        <taxon>Pseudomonadati</taxon>
        <taxon>Pseudomonadota</taxon>
        <taxon>Betaproteobacteria</taxon>
        <taxon>Burkholderiales</taxon>
        <taxon>Burkholderiaceae</taxon>
        <taxon>Burkholderia</taxon>
        <taxon>pseudomallei group</taxon>
    </lineage>
</organism>
<accession>A0A118DM89</accession>
<dbReference type="RefSeq" id="WP_125910504.1">
    <property type="nucleotide sequence ID" value="NZ_LOWA01000054.1"/>
</dbReference>
<feature type="region of interest" description="Disordered" evidence="1">
    <location>
        <begin position="249"/>
        <end position="277"/>
    </location>
</feature>
<evidence type="ECO:0000256" key="2">
    <source>
        <dbReference type="SAM" id="SignalP"/>
    </source>
</evidence>
<dbReference type="Proteomes" id="UP000062788">
    <property type="component" value="Unassembled WGS sequence"/>
</dbReference>
<keyword evidence="2" id="KW-0732">Signal</keyword>
<proteinExistence type="predicted"/>
<feature type="signal peptide" evidence="2">
    <location>
        <begin position="1"/>
        <end position="29"/>
    </location>
</feature>
<sequence length="374" mass="39769">MRDEKRGWPPLLGVAATLLSLAHCPAAGAAADPSNPAVTYPASAALAAVSAQCGDRRATRFVANNLEFRFTGDAGFHIRHVNAWLNANDPSRPIVMDDPESFRVDVSNGEISMTGANLAALLNRELSDAHAPIRNTQIKVVNNGLQIVGELLRGKSWLPMTLTGRLMLDDAATLGFEADNILIDGVEIAPSLHVARLTIQSIVPLHTRSISLRDNRIVIRVMSILPPPQFRFSIQAINQTGERIVMTLGPSPGSSSASNPAASATAGVNAAPRANTKTGADACGEPPLASAANGLISDPARSYLLLSGGDIRVARVLARDTTLAFSSADASETLTFSLYDYRTLLQRCNVRLGIDGSVSIIKRPDADKQARRLQ</sequence>
<feature type="compositionally biased region" description="Low complexity" evidence="1">
    <location>
        <begin position="249"/>
        <end position="267"/>
    </location>
</feature>
<keyword evidence="4" id="KW-1185">Reference proteome</keyword>
<gene>
    <name evidence="3" type="ORF">WS67_20860</name>
</gene>
<protein>
    <submittedName>
        <fullName evidence="3">Uncharacterized protein</fullName>
    </submittedName>
</protein>
<evidence type="ECO:0000313" key="3">
    <source>
        <dbReference type="EMBL" id="KVE24548.1"/>
    </source>
</evidence>
<dbReference type="EMBL" id="LOWA01000054">
    <property type="protein sequence ID" value="KVE24548.1"/>
    <property type="molecule type" value="Genomic_DNA"/>
</dbReference>
<evidence type="ECO:0000256" key="1">
    <source>
        <dbReference type="SAM" id="MobiDB-lite"/>
    </source>
</evidence>
<evidence type="ECO:0000313" key="4">
    <source>
        <dbReference type="Proteomes" id="UP000062788"/>
    </source>
</evidence>
<reference evidence="3 4" key="1">
    <citation type="submission" date="2015-11" db="EMBL/GenBank/DDBJ databases">
        <title>Expanding the genomic diversity of Burkholderia species for the development of highly accurate diagnostics.</title>
        <authorList>
            <person name="Sahl J."/>
            <person name="Keim P."/>
            <person name="Wagner D."/>
        </authorList>
    </citation>
    <scope>NUCLEOTIDE SEQUENCE [LARGE SCALE GENOMIC DNA]</scope>
    <source>
        <strain evidence="3 4">TSV85</strain>
    </source>
</reference>
<dbReference type="AlphaFoldDB" id="A0A118DM89"/>
<name>A0A118DM89_9BURK</name>